<dbReference type="Proteomes" id="UP001497644">
    <property type="component" value="Chromosome 1"/>
</dbReference>
<name>A0AAV2N2U6_9HYME</name>
<keyword evidence="2" id="KW-1185">Reference proteome</keyword>
<sequence length="137" mass="15195">MSRNILIHGLVDTNGHRSISLLHAEIVHSAGGEIRFSFEVVSRTSFRSGDPIISAAQFHAWSCQSGLMVSRWNVRCLSDSSTDIYEVRTPHDIRSIHAIYLIAFLFASNTIARGSLLRFNVILSSASLHSDTTITPR</sequence>
<dbReference type="AlphaFoldDB" id="A0AAV2N2U6"/>
<reference evidence="1 2" key="1">
    <citation type="submission" date="2024-04" db="EMBL/GenBank/DDBJ databases">
        <authorList>
            <consortium name="Molecular Ecology Group"/>
        </authorList>
    </citation>
    <scope>NUCLEOTIDE SEQUENCE [LARGE SCALE GENOMIC DNA]</scope>
</reference>
<organism evidence="1 2">
    <name type="scientific">Lasius platythorax</name>
    <dbReference type="NCBI Taxonomy" id="488582"/>
    <lineage>
        <taxon>Eukaryota</taxon>
        <taxon>Metazoa</taxon>
        <taxon>Ecdysozoa</taxon>
        <taxon>Arthropoda</taxon>
        <taxon>Hexapoda</taxon>
        <taxon>Insecta</taxon>
        <taxon>Pterygota</taxon>
        <taxon>Neoptera</taxon>
        <taxon>Endopterygota</taxon>
        <taxon>Hymenoptera</taxon>
        <taxon>Apocrita</taxon>
        <taxon>Aculeata</taxon>
        <taxon>Formicoidea</taxon>
        <taxon>Formicidae</taxon>
        <taxon>Formicinae</taxon>
        <taxon>Lasius</taxon>
        <taxon>Lasius</taxon>
    </lineage>
</organism>
<evidence type="ECO:0000313" key="1">
    <source>
        <dbReference type="EMBL" id="CAL1673941.1"/>
    </source>
</evidence>
<proteinExistence type="predicted"/>
<evidence type="ECO:0000313" key="2">
    <source>
        <dbReference type="Proteomes" id="UP001497644"/>
    </source>
</evidence>
<dbReference type="EMBL" id="OZ034824">
    <property type="protein sequence ID" value="CAL1673941.1"/>
    <property type="molecule type" value="Genomic_DNA"/>
</dbReference>
<protein>
    <submittedName>
        <fullName evidence="1">Uncharacterized protein</fullName>
    </submittedName>
</protein>
<accession>A0AAV2N2U6</accession>
<gene>
    <name evidence="1" type="ORF">LPLAT_LOCUS720</name>
</gene>